<dbReference type="RefSeq" id="WP_187595252.1">
    <property type="nucleotide sequence ID" value="NZ_CP060723.1"/>
</dbReference>
<dbReference type="EMBL" id="CP060723">
    <property type="protein sequence ID" value="QNN44823.1"/>
    <property type="molecule type" value="Genomic_DNA"/>
</dbReference>
<dbReference type="Proteomes" id="UP000515806">
    <property type="component" value="Chromosome"/>
</dbReference>
<proteinExistence type="predicted"/>
<protein>
    <submittedName>
        <fullName evidence="1">L-rhamnose mutarotase</fullName>
    </submittedName>
</protein>
<gene>
    <name evidence="1" type="ORF">H9L23_12405</name>
</gene>
<dbReference type="PANTHER" id="PTHR43239">
    <property type="entry name" value="UPF0734 PROTEIN DDB_G0273871/DDB_G0273177"/>
    <property type="match status" value="1"/>
</dbReference>
<keyword evidence="2" id="KW-1185">Reference proteome</keyword>
<reference evidence="1 2" key="1">
    <citation type="submission" date="2020-08" db="EMBL/GenBank/DDBJ databases">
        <title>Genome sequence of Pedobacter roseus KACC 11594T.</title>
        <authorList>
            <person name="Hyun D.-W."/>
            <person name="Bae J.-W."/>
        </authorList>
    </citation>
    <scope>NUCLEOTIDE SEQUENCE [LARGE SCALE GENOMIC DNA]</scope>
    <source>
        <strain evidence="1 2">KACC 11594</strain>
    </source>
</reference>
<organism evidence="1 2">
    <name type="scientific">Pedobacter roseus</name>
    <dbReference type="NCBI Taxonomy" id="336820"/>
    <lineage>
        <taxon>Bacteria</taxon>
        <taxon>Pseudomonadati</taxon>
        <taxon>Bacteroidota</taxon>
        <taxon>Sphingobacteriia</taxon>
        <taxon>Sphingobacteriales</taxon>
        <taxon>Sphingobacteriaceae</taxon>
        <taxon>Pedobacter</taxon>
    </lineage>
</organism>
<dbReference type="InterPro" id="IPR011008">
    <property type="entry name" value="Dimeric_a/b-barrel"/>
</dbReference>
<dbReference type="KEGG" id="proe:H9L23_12405"/>
<name>A0A7G9QN98_9SPHI</name>
<dbReference type="InterPro" id="IPR008000">
    <property type="entry name" value="Rham/fucose_mutarotase"/>
</dbReference>
<dbReference type="PANTHER" id="PTHR43239:SF1">
    <property type="entry name" value="UPF0734 PROTEIN DDB_G0273871_DDB_G0273177"/>
    <property type="match status" value="1"/>
</dbReference>
<dbReference type="AlphaFoldDB" id="A0A7G9QN98"/>
<dbReference type="Pfam" id="PF05336">
    <property type="entry name" value="rhaM"/>
    <property type="match status" value="1"/>
</dbReference>
<dbReference type="InterPro" id="IPR052996">
    <property type="entry name" value="Carb_Metab_Mutarotase"/>
</dbReference>
<evidence type="ECO:0000313" key="1">
    <source>
        <dbReference type="EMBL" id="QNN44823.1"/>
    </source>
</evidence>
<dbReference type="Gene3D" id="3.30.70.100">
    <property type="match status" value="1"/>
</dbReference>
<dbReference type="SUPFAM" id="SSF54909">
    <property type="entry name" value="Dimeric alpha+beta barrel"/>
    <property type="match status" value="1"/>
</dbReference>
<sequence>MKRYCLALDLVDDPNLIAEYEAYHQNGWPEIKLSITEAGILDMEIYRFSNRLFMIMETQNDFSFEKKADMDAANPKVKEWEELMWKYQQALPLARPGEKWVLMKNIFKLNNREI</sequence>
<dbReference type="GO" id="GO:0016857">
    <property type="term" value="F:racemase and epimerase activity, acting on carbohydrates and derivatives"/>
    <property type="evidence" value="ECO:0007669"/>
    <property type="project" value="InterPro"/>
</dbReference>
<accession>A0A7G9QN98</accession>
<evidence type="ECO:0000313" key="2">
    <source>
        <dbReference type="Proteomes" id="UP000515806"/>
    </source>
</evidence>